<proteinExistence type="inferred from homology"/>
<dbReference type="PANTHER" id="PTHR30576:SF0">
    <property type="entry name" value="UNDECAPRENYL-PHOSPHATE N-ACETYLGALACTOSAMINYL 1-PHOSPHATE TRANSFERASE-RELATED"/>
    <property type="match status" value="1"/>
</dbReference>
<sequence length="257" mass="29297">MAEQDVLSRDARSLQLTKDRDDPLRTFRRRVATPRGFDPVVRPGIRSRPCKQRPRLQQELALKRCFDVVGAGILLIVLSPGFLLVAIAIKLSSPGPVFFRQRRYGLLNEEFEILKLRTMYVHVSDETGVQQTTSGDVRVTAIGRLLRRSSLDELPQLWNVLRGDMSLVGPRPHVPRMLAGGVLYEELVPYYFERHQMKTGITGLAQVNGLRGSTEDPTLARARVDQDLEYIKYWSLWLDIVILWQTARREFISGSGI</sequence>
<organism evidence="5 6">
    <name type="scientific">Rhodoplanes elegans</name>
    <dbReference type="NCBI Taxonomy" id="29408"/>
    <lineage>
        <taxon>Bacteria</taxon>
        <taxon>Pseudomonadati</taxon>
        <taxon>Pseudomonadota</taxon>
        <taxon>Alphaproteobacteria</taxon>
        <taxon>Hyphomicrobiales</taxon>
        <taxon>Nitrobacteraceae</taxon>
        <taxon>Rhodoplanes</taxon>
    </lineage>
</organism>
<name>A0A327KMQ9_9BRAD</name>
<dbReference type="Pfam" id="PF02397">
    <property type="entry name" value="Bac_transf"/>
    <property type="match status" value="1"/>
</dbReference>
<keyword evidence="2" id="KW-0270">Exopolysaccharide synthesis</keyword>
<comment type="caution">
    <text evidence="5">The sequence shown here is derived from an EMBL/GenBank/DDBJ whole genome shotgun (WGS) entry which is preliminary data.</text>
</comment>
<comment type="similarity">
    <text evidence="1">Belongs to the bacterial sugar transferase family.</text>
</comment>
<dbReference type="OrthoDB" id="9808602at2"/>
<feature type="transmembrane region" description="Helical" evidence="3">
    <location>
        <begin position="65"/>
        <end position="89"/>
    </location>
</feature>
<dbReference type="Proteomes" id="UP000248863">
    <property type="component" value="Unassembled WGS sequence"/>
</dbReference>
<reference evidence="5 6" key="1">
    <citation type="submission" date="2017-07" db="EMBL/GenBank/DDBJ databases">
        <title>Draft Genome Sequences of Select Purple Nonsulfur Bacteria.</title>
        <authorList>
            <person name="Lasarre B."/>
            <person name="Mckinlay J.B."/>
        </authorList>
    </citation>
    <scope>NUCLEOTIDE SEQUENCE [LARGE SCALE GENOMIC DNA]</scope>
    <source>
        <strain evidence="5 6">DSM 11907</strain>
    </source>
</reference>
<feature type="domain" description="Bacterial sugar transferase" evidence="4">
    <location>
        <begin position="63"/>
        <end position="248"/>
    </location>
</feature>
<evidence type="ECO:0000256" key="3">
    <source>
        <dbReference type="SAM" id="Phobius"/>
    </source>
</evidence>
<dbReference type="GO" id="GO:0000271">
    <property type="term" value="P:polysaccharide biosynthetic process"/>
    <property type="evidence" value="ECO:0007669"/>
    <property type="project" value="UniProtKB-KW"/>
</dbReference>
<gene>
    <name evidence="5" type="ORF">CH338_11325</name>
</gene>
<evidence type="ECO:0000256" key="2">
    <source>
        <dbReference type="ARBA" id="ARBA00023169"/>
    </source>
</evidence>
<dbReference type="RefSeq" id="WP_111357287.1">
    <property type="nucleotide sequence ID" value="NZ_NHSK01000087.1"/>
</dbReference>
<keyword evidence="3" id="KW-0472">Membrane</keyword>
<dbReference type="AlphaFoldDB" id="A0A327KMQ9"/>
<keyword evidence="6" id="KW-1185">Reference proteome</keyword>
<keyword evidence="3" id="KW-1133">Transmembrane helix</keyword>
<evidence type="ECO:0000313" key="5">
    <source>
        <dbReference type="EMBL" id="RAI38853.1"/>
    </source>
</evidence>
<dbReference type="EMBL" id="NPEU01000104">
    <property type="protein sequence ID" value="RAI38853.1"/>
    <property type="molecule type" value="Genomic_DNA"/>
</dbReference>
<keyword evidence="3" id="KW-0812">Transmembrane</keyword>
<dbReference type="InterPro" id="IPR003362">
    <property type="entry name" value="Bact_transf"/>
</dbReference>
<accession>A0A327KMQ9</accession>
<evidence type="ECO:0000259" key="4">
    <source>
        <dbReference type="Pfam" id="PF02397"/>
    </source>
</evidence>
<dbReference type="PANTHER" id="PTHR30576">
    <property type="entry name" value="COLANIC BIOSYNTHESIS UDP-GLUCOSE LIPID CARRIER TRANSFERASE"/>
    <property type="match status" value="1"/>
</dbReference>
<evidence type="ECO:0000313" key="6">
    <source>
        <dbReference type="Proteomes" id="UP000248863"/>
    </source>
</evidence>
<evidence type="ECO:0000256" key="1">
    <source>
        <dbReference type="ARBA" id="ARBA00006464"/>
    </source>
</evidence>
<dbReference type="GO" id="GO:0016780">
    <property type="term" value="F:phosphotransferase activity, for other substituted phosphate groups"/>
    <property type="evidence" value="ECO:0007669"/>
    <property type="project" value="TreeGrafter"/>
</dbReference>
<protein>
    <recommendedName>
        <fullName evidence="4">Bacterial sugar transferase domain-containing protein</fullName>
    </recommendedName>
</protein>